<dbReference type="GO" id="GO:0015031">
    <property type="term" value="P:protein transport"/>
    <property type="evidence" value="ECO:0007669"/>
    <property type="project" value="UniProtKB-KW"/>
</dbReference>
<accession>A0A2H0PWX1</accession>
<feature type="transmembrane region" description="Helical" evidence="10">
    <location>
        <begin position="26"/>
        <end position="45"/>
    </location>
</feature>
<proteinExistence type="inferred from homology"/>
<feature type="transmembrane region" description="Helical" evidence="10">
    <location>
        <begin position="92"/>
        <end position="112"/>
    </location>
</feature>
<reference evidence="12 13" key="1">
    <citation type="submission" date="2017-09" db="EMBL/GenBank/DDBJ databases">
        <title>Depth-based differentiation of microbial function through sediment-hosted aquifers and enrichment of novel symbionts in the deep terrestrial subsurface.</title>
        <authorList>
            <person name="Probst A.J."/>
            <person name="Ladd B."/>
            <person name="Jarett J.K."/>
            <person name="Geller-Mcgrath D.E."/>
            <person name="Sieber C.M."/>
            <person name="Emerson J.B."/>
            <person name="Anantharaman K."/>
            <person name="Thomas B.C."/>
            <person name="Malmstrom R."/>
            <person name="Stieglmeier M."/>
            <person name="Klingl A."/>
            <person name="Woyke T."/>
            <person name="Ryan C.M."/>
            <person name="Banfield J.F."/>
        </authorList>
    </citation>
    <scope>NUCLEOTIDE SEQUENCE [LARGE SCALE GENOMIC DNA]</scope>
    <source>
        <strain evidence="12">CG11_big_fil_rev_8_21_14_0_20_43_10</strain>
    </source>
</reference>
<organism evidence="12 13">
    <name type="scientific">Candidatus Brennerbacteria bacterium CG11_big_fil_rev_8_21_14_0_20_43_10</name>
    <dbReference type="NCBI Taxonomy" id="1974523"/>
    <lineage>
        <taxon>Bacteria</taxon>
        <taxon>Candidatus Brenneribacteriota</taxon>
    </lineage>
</organism>
<evidence type="ECO:0000256" key="7">
    <source>
        <dbReference type="ARBA" id="ARBA00023136"/>
    </source>
</evidence>
<comment type="subcellular location">
    <subcellularLocation>
        <location evidence="1">Cell membrane</location>
        <topology evidence="1">Multi-pass membrane protein</topology>
    </subcellularLocation>
    <subcellularLocation>
        <location evidence="9">Membrane</location>
        <topology evidence="9">Multi-pass membrane protein</topology>
    </subcellularLocation>
</comment>
<keyword evidence="8" id="KW-0143">Chaperone</keyword>
<dbReference type="GO" id="GO:0032977">
    <property type="term" value="F:membrane insertase activity"/>
    <property type="evidence" value="ECO:0007669"/>
    <property type="project" value="InterPro"/>
</dbReference>
<dbReference type="EMBL" id="PCXE01000020">
    <property type="protein sequence ID" value="PIR26520.1"/>
    <property type="molecule type" value="Genomic_DNA"/>
</dbReference>
<evidence type="ECO:0000256" key="3">
    <source>
        <dbReference type="ARBA" id="ARBA00022475"/>
    </source>
</evidence>
<dbReference type="PANTHER" id="PTHR12428">
    <property type="entry name" value="OXA1"/>
    <property type="match status" value="1"/>
</dbReference>
<dbReference type="Pfam" id="PF02096">
    <property type="entry name" value="60KD_IMP"/>
    <property type="match status" value="1"/>
</dbReference>
<evidence type="ECO:0000256" key="10">
    <source>
        <dbReference type="SAM" id="Phobius"/>
    </source>
</evidence>
<dbReference type="NCBIfam" id="TIGR03592">
    <property type="entry name" value="yidC_oxa1_cterm"/>
    <property type="match status" value="1"/>
</dbReference>
<dbReference type="InterPro" id="IPR001708">
    <property type="entry name" value="YidC/ALB3/OXA1/COX18"/>
</dbReference>
<evidence type="ECO:0000313" key="12">
    <source>
        <dbReference type="EMBL" id="PIR26520.1"/>
    </source>
</evidence>
<feature type="transmembrane region" description="Helical" evidence="10">
    <location>
        <begin position="148"/>
        <end position="168"/>
    </location>
</feature>
<dbReference type="AlphaFoldDB" id="A0A2H0PWX1"/>
<dbReference type="GO" id="GO:0051205">
    <property type="term" value="P:protein insertion into membrane"/>
    <property type="evidence" value="ECO:0007669"/>
    <property type="project" value="TreeGrafter"/>
</dbReference>
<evidence type="ECO:0000256" key="8">
    <source>
        <dbReference type="ARBA" id="ARBA00023186"/>
    </source>
</evidence>
<gene>
    <name evidence="12" type="ORF">COV41_01270</name>
</gene>
<evidence type="ECO:0000256" key="4">
    <source>
        <dbReference type="ARBA" id="ARBA00022692"/>
    </source>
</evidence>
<keyword evidence="4 9" id="KW-0812">Transmembrane</keyword>
<evidence type="ECO:0000256" key="1">
    <source>
        <dbReference type="ARBA" id="ARBA00004651"/>
    </source>
</evidence>
<dbReference type="CDD" id="cd20070">
    <property type="entry name" value="5TM_YidC_Alb3"/>
    <property type="match status" value="1"/>
</dbReference>
<feature type="domain" description="Membrane insertase YidC/Oxa/ALB C-terminal" evidence="11">
    <location>
        <begin position="27"/>
        <end position="223"/>
    </location>
</feature>
<evidence type="ECO:0000256" key="2">
    <source>
        <dbReference type="ARBA" id="ARBA00022448"/>
    </source>
</evidence>
<dbReference type="GO" id="GO:0005886">
    <property type="term" value="C:plasma membrane"/>
    <property type="evidence" value="ECO:0007669"/>
    <property type="project" value="UniProtKB-SubCell"/>
</dbReference>
<dbReference type="InterPro" id="IPR047196">
    <property type="entry name" value="YidC_ALB_C"/>
</dbReference>
<comment type="caution">
    <text evidence="12">The sequence shown here is derived from an EMBL/GenBank/DDBJ whole genome shotgun (WGS) entry which is preliminary data.</text>
</comment>
<comment type="similarity">
    <text evidence="9">Belongs to the OXA1/ALB3/YidC family.</text>
</comment>
<sequence>MFEKFFVQPLFNVLIFVYNVIPTHDLGGAVILLVALVRLMLWPLFENATKSQLLVSKIQPDIQRIQREFKSDQVRQTQELLALYKQYGFNPFASFAALLVQLPVLFALYRVFFTGIGQARFDWLYAWVANPGHLNTMFLGLVDLAKPSTPFVGIAGILLAVQVFMMARKQKTSQKSSQQAVSRAMLWMSPILTIVILIPLPSVITLYMAATTIVSIGQQYFIEQRMR</sequence>
<feature type="transmembrane region" description="Helical" evidence="10">
    <location>
        <begin position="180"/>
        <end position="198"/>
    </location>
</feature>
<protein>
    <recommendedName>
        <fullName evidence="11">Membrane insertase YidC/Oxa/ALB C-terminal domain-containing protein</fullName>
    </recommendedName>
</protein>
<keyword evidence="7 10" id="KW-0472">Membrane</keyword>
<keyword evidence="2" id="KW-0813">Transport</keyword>
<dbReference type="PANTHER" id="PTHR12428:SF65">
    <property type="entry name" value="CYTOCHROME C OXIDASE ASSEMBLY PROTEIN COX18, MITOCHONDRIAL"/>
    <property type="match status" value="1"/>
</dbReference>
<evidence type="ECO:0000256" key="9">
    <source>
        <dbReference type="RuleBase" id="RU003945"/>
    </source>
</evidence>
<dbReference type="Proteomes" id="UP000236846">
    <property type="component" value="Unassembled WGS sequence"/>
</dbReference>
<evidence type="ECO:0000313" key="13">
    <source>
        <dbReference type="Proteomes" id="UP000236846"/>
    </source>
</evidence>
<keyword evidence="6 10" id="KW-1133">Transmembrane helix</keyword>
<evidence type="ECO:0000259" key="11">
    <source>
        <dbReference type="Pfam" id="PF02096"/>
    </source>
</evidence>
<keyword evidence="5" id="KW-0653">Protein transport</keyword>
<evidence type="ECO:0000256" key="5">
    <source>
        <dbReference type="ARBA" id="ARBA00022927"/>
    </source>
</evidence>
<evidence type="ECO:0000256" key="6">
    <source>
        <dbReference type="ARBA" id="ARBA00022989"/>
    </source>
</evidence>
<keyword evidence="3" id="KW-1003">Cell membrane</keyword>
<dbReference type="InterPro" id="IPR028055">
    <property type="entry name" value="YidC/Oxa/ALB_C"/>
</dbReference>
<name>A0A2H0PWX1_9BACT</name>
<feature type="transmembrane region" description="Helical" evidence="10">
    <location>
        <begin position="124"/>
        <end position="142"/>
    </location>
</feature>